<name>A0AAW1YET1_RUBAR</name>
<evidence type="ECO:0000256" key="1">
    <source>
        <dbReference type="ARBA" id="ARBA00004141"/>
    </source>
</evidence>
<dbReference type="Pfam" id="PF13637">
    <property type="entry name" value="Ank_4"/>
    <property type="match status" value="1"/>
</dbReference>
<dbReference type="PANTHER" id="PTHR24186">
    <property type="entry name" value="PROTEIN PHOSPHATASE 1 REGULATORY SUBUNIT"/>
    <property type="match status" value="1"/>
</dbReference>
<organism evidence="10 11">
    <name type="scientific">Rubus argutus</name>
    <name type="common">Southern blackberry</name>
    <dbReference type="NCBI Taxonomy" id="59490"/>
    <lineage>
        <taxon>Eukaryota</taxon>
        <taxon>Viridiplantae</taxon>
        <taxon>Streptophyta</taxon>
        <taxon>Embryophyta</taxon>
        <taxon>Tracheophyta</taxon>
        <taxon>Spermatophyta</taxon>
        <taxon>Magnoliopsida</taxon>
        <taxon>eudicotyledons</taxon>
        <taxon>Gunneridae</taxon>
        <taxon>Pentapetalae</taxon>
        <taxon>rosids</taxon>
        <taxon>fabids</taxon>
        <taxon>Rosales</taxon>
        <taxon>Rosaceae</taxon>
        <taxon>Rosoideae</taxon>
        <taxon>Rosoideae incertae sedis</taxon>
        <taxon>Rubus</taxon>
    </lineage>
</organism>
<dbReference type="InterPro" id="IPR036770">
    <property type="entry name" value="Ankyrin_rpt-contain_sf"/>
</dbReference>
<dbReference type="PANTHER" id="PTHR24186:SF37">
    <property type="entry name" value="PGG DOMAIN-CONTAINING PROTEIN"/>
    <property type="match status" value="1"/>
</dbReference>
<evidence type="ECO:0000256" key="3">
    <source>
        <dbReference type="ARBA" id="ARBA00022737"/>
    </source>
</evidence>
<evidence type="ECO:0000313" key="11">
    <source>
        <dbReference type="Proteomes" id="UP001457282"/>
    </source>
</evidence>
<keyword evidence="6 8" id="KW-0472">Membrane</keyword>
<feature type="transmembrane region" description="Helical" evidence="8">
    <location>
        <begin position="348"/>
        <end position="370"/>
    </location>
</feature>
<evidence type="ECO:0000256" key="8">
    <source>
        <dbReference type="SAM" id="Phobius"/>
    </source>
</evidence>
<dbReference type="FunFam" id="1.25.40.20:FF:000477">
    <property type="entry name" value="Ankyrin repeat family protein"/>
    <property type="match status" value="1"/>
</dbReference>
<feature type="transmembrane region" description="Helical" evidence="8">
    <location>
        <begin position="418"/>
        <end position="439"/>
    </location>
</feature>
<keyword evidence="2 8" id="KW-0812">Transmembrane</keyword>
<keyword evidence="3" id="KW-0677">Repeat</keyword>
<evidence type="ECO:0000256" key="4">
    <source>
        <dbReference type="ARBA" id="ARBA00022989"/>
    </source>
</evidence>
<keyword evidence="4 8" id="KW-1133">Transmembrane helix</keyword>
<dbReference type="Pfam" id="PF00023">
    <property type="entry name" value="Ank"/>
    <property type="match status" value="1"/>
</dbReference>
<keyword evidence="5 7" id="KW-0040">ANK repeat</keyword>
<dbReference type="InterPro" id="IPR002110">
    <property type="entry name" value="Ankyrin_rpt"/>
</dbReference>
<dbReference type="InterPro" id="IPR026961">
    <property type="entry name" value="PGG_dom"/>
</dbReference>
<reference evidence="10 11" key="1">
    <citation type="journal article" date="2023" name="G3 (Bethesda)">
        <title>A chromosome-length genome assembly and annotation of blackberry (Rubus argutus, cv. 'Hillquist').</title>
        <authorList>
            <person name="Bruna T."/>
            <person name="Aryal R."/>
            <person name="Dudchenko O."/>
            <person name="Sargent D.J."/>
            <person name="Mead D."/>
            <person name="Buti M."/>
            <person name="Cavallini A."/>
            <person name="Hytonen T."/>
            <person name="Andres J."/>
            <person name="Pham M."/>
            <person name="Weisz D."/>
            <person name="Mascagni F."/>
            <person name="Usai G."/>
            <person name="Natali L."/>
            <person name="Bassil N."/>
            <person name="Fernandez G.E."/>
            <person name="Lomsadze A."/>
            <person name="Armour M."/>
            <person name="Olukolu B."/>
            <person name="Poorten T."/>
            <person name="Britton C."/>
            <person name="Davik J."/>
            <person name="Ashrafi H."/>
            <person name="Aiden E.L."/>
            <person name="Borodovsky M."/>
            <person name="Worthington M."/>
        </authorList>
    </citation>
    <scope>NUCLEOTIDE SEQUENCE [LARGE SCALE GENOMIC DNA]</scope>
    <source>
        <strain evidence="10">PI 553951</strain>
    </source>
</reference>
<dbReference type="SUPFAM" id="SSF48403">
    <property type="entry name" value="Ankyrin repeat"/>
    <property type="match status" value="1"/>
</dbReference>
<protein>
    <recommendedName>
        <fullName evidence="9">PGG domain-containing protein</fullName>
    </recommendedName>
</protein>
<dbReference type="PROSITE" id="PS50088">
    <property type="entry name" value="ANK_REPEAT"/>
    <property type="match status" value="3"/>
</dbReference>
<accession>A0AAW1YET1</accession>
<gene>
    <name evidence="10" type="ORF">M0R45_011703</name>
</gene>
<evidence type="ECO:0000256" key="2">
    <source>
        <dbReference type="ARBA" id="ARBA00022692"/>
    </source>
</evidence>
<comment type="caution">
    <text evidence="10">The sequence shown here is derived from an EMBL/GenBank/DDBJ whole genome shotgun (WGS) entry which is preliminary data.</text>
</comment>
<sequence>MEGMGSLLYEAALEGNLTTLQELLSQDRLALDRFIVDGFSETPLHVAAMLGHLDFAKEVLRRKPELAQELDSKRRSPLHLASAKGCVGIVKELLMANPDMCLARDRDGRNPLHLAAMKGRVQVLRELVKEVPSAARATVDEGGTVLHLCVKHNELEALKVLVEVMDDHDQFVMNAKDDYGMTILHLAVADKQIETVKLLLMINGRPDVNAVNANGFTALDILAQSRRDVKDFDISEALRGAGALRSIPNRGTNNDHMMMNLLASHRTTEDTGANNDHRASKKYNFHKSGLEEWISKRRDALMVVASLIATMAFQSGLNPPGGLWQDDSPEQGHQAGQAVMASKYPTDYSWYLSYNTTGFIASLSIILLLITGLPFKRRFFMWLLTAIMGVAITSMALTYCVSIFIFTPKDQESTVKKVIKYGIITWSVVMSLLSLLQTLRLIEILFHKFDNLMPKRKQYVLPSP</sequence>
<dbReference type="PROSITE" id="PS50297">
    <property type="entry name" value="ANK_REP_REGION"/>
    <property type="match status" value="2"/>
</dbReference>
<dbReference type="EMBL" id="JBEDUW010000002">
    <property type="protein sequence ID" value="KAK9946228.1"/>
    <property type="molecule type" value="Genomic_DNA"/>
</dbReference>
<evidence type="ECO:0000259" key="9">
    <source>
        <dbReference type="Pfam" id="PF13962"/>
    </source>
</evidence>
<evidence type="ECO:0000313" key="10">
    <source>
        <dbReference type="EMBL" id="KAK9946228.1"/>
    </source>
</evidence>
<feature type="transmembrane region" description="Helical" evidence="8">
    <location>
        <begin position="382"/>
        <end position="406"/>
    </location>
</feature>
<feature type="repeat" description="ANK" evidence="7">
    <location>
        <begin position="179"/>
        <end position="200"/>
    </location>
</feature>
<dbReference type="AlphaFoldDB" id="A0AAW1YET1"/>
<dbReference type="Gene3D" id="1.25.40.20">
    <property type="entry name" value="Ankyrin repeat-containing domain"/>
    <property type="match status" value="2"/>
</dbReference>
<comment type="subcellular location">
    <subcellularLocation>
        <location evidence="1">Membrane</location>
        <topology evidence="1">Multi-pass membrane protein</topology>
    </subcellularLocation>
</comment>
<keyword evidence="11" id="KW-1185">Reference proteome</keyword>
<dbReference type="GO" id="GO:0005886">
    <property type="term" value="C:plasma membrane"/>
    <property type="evidence" value="ECO:0007669"/>
    <property type="project" value="TreeGrafter"/>
</dbReference>
<feature type="repeat" description="ANK" evidence="7">
    <location>
        <begin position="73"/>
        <end position="105"/>
    </location>
</feature>
<dbReference type="Pfam" id="PF13962">
    <property type="entry name" value="PGG"/>
    <property type="match status" value="1"/>
</dbReference>
<feature type="repeat" description="ANK" evidence="7">
    <location>
        <begin position="107"/>
        <end position="129"/>
    </location>
</feature>
<dbReference type="SMART" id="SM00248">
    <property type="entry name" value="ANK"/>
    <property type="match status" value="7"/>
</dbReference>
<evidence type="ECO:0000256" key="7">
    <source>
        <dbReference type="PROSITE-ProRule" id="PRU00023"/>
    </source>
</evidence>
<dbReference type="Pfam" id="PF12796">
    <property type="entry name" value="Ank_2"/>
    <property type="match status" value="1"/>
</dbReference>
<evidence type="ECO:0000256" key="6">
    <source>
        <dbReference type="ARBA" id="ARBA00023136"/>
    </source>
</evidence>
<feature type="domain" description="PGG" evidence="9">
    <location>
        <begin position="291"/>
        <end position="405"/>
    </location>
</feature>
<proteinExistence type="predicted"/>
<dbReference type="Proteomes" id="UP001457282">
    <property type="component" value="Unassembled WGS sequence"/>
</dbReference>
<evidence type="ECO:0000256" key="5">
    <source>
        <dbReference type="ARBA" id="ARBA00023043"/>
    </source>
</evidence>